<reference evidence="2" key="1">
    <citation type="submission" date="2023-06" db="EMBL/GenBank/DDBJ databases">
        <title>Reference genome for the Northern bat (Eptesicus nilssonii), a most northern bat species.</title>
        <authorList>
            <person name="Laine V.N."/>
            <person name="Pulliainen A.T."/>
            <person name="Lilley T.M."/>
        </authorList>
    </citation>
    <scope>NUCLEOTIDE SEQUENCE</scope>
    <source>
        <strain evidence="2">BLF_Eptnil</strain>
        <tissue evidence="2">Kidney</tissue>
    </source>
</reference>
<evidence type="ECO:0000313" key="2">
    <source>
        <dbReference type="EMBL" id="KAK1342175.1"/>
    </source>
</evidence>
<dbReference type="EMBL" id="JAULJE010000006">
    <property type="protein sequence ID" value="KAK1342175.1"/>
    <property type="molecule type" value="Genomic_DNA"/>
</dbReference>
<feature type="region of interest" description="Disordered" evidence="1">
    <location>
        <begin position="30"/>
        <end position="71"/>
    </location>
</feature>
<evidence type="ECO:0000313" key="3">
    <source>
        <dbReference type="Proteomes" id="UP001177744"/>
    </source>
</evidence>
<accession>A0AA40I395</accession>
<name>A0AA40I395_CNENI</name>
<keyword evidence="3" id="KW-1185">Reference proteome</keyword>
<gene>
    <name evidence="2" type="ORF">QTO34_016932</name>
</gene>
<evidence type="ECO:0000256" key="1">
    <source>
        <dbReference type="SAM" id="MobiDB-lite"/>
    </source>
</evidence>
<organism evidence="2 3">
    <name type="scientific">Cnephaeus nilssonii</name>
    <name type="common">Northern bat</name>
    <name type="synonym">Eptesicus nilssonii</name>
    <dbReference type="NCBI Taxonomy" id="3371016"/>
    <lineage>
        <taxon>Eukaryota</taxon>
        <taxon>Metazoa</taxon>
        <taxon>Chordata</taxon>
        <taxon>Craniata</taxon>
        <taxon>Vertebrata</taxon>
        <taxon>Euteleostomi</taxon>
        <taxon>Mammalia</taxon>
        <taxon>Eutheria</taxon>
        <taxon>Laurasiatheria</taxon>
        <taxon>Chiroptera</taxon>
        <taxon>Yangochiroptera</taxon>
        <taxon>Vespertilionidae</taxon>
        <taxon>Cnephaeus</taxon>
    </lineage>
</organism>
<sequence>MLSLPDGGSPGCVSASDCCPSIAKSTLKSLENLGAPPLRRRKAEQSQGGGSLSDQSRGSGRKHHTASRGEELHVASQLWPGAAFPPSHAAQRTGAAGVVQNACVIAMATTQAFCPWPLGAATSATAEPEGPRASCVAATKAPVKKNMKVASVSVQLEMQALWDEFNHWAPR</sequence>
<dbReference type="AlphaFoldDB" id="A0AA40I395"/>
<protein>
    <submittedName>
        <fullName evidence="2">Uncharacterized protein</fullName>
    </submittedName>
</protein>
<comment type="caution">
    <text evidence="2">The sequence shown here is derived from an EMBL/GenBank/DDBJ whole genome shotgun (WGS) entry which is preliminary data.</text>
</comment>
<dbReference type="Proteomes" id="UP001177744">
    <property type="component" value="Unassembled WGS sequence"/>
</dbReference>
<proteinExistence type="predicted"/>